<organism evidence="2 3">
    <name type="scientific">Portunus trituberculatus</name>
    <name type="common">Swimming crab</name>
    <name type="synonym">Neptunus trituberculatus</name>
    <dbReference type="NCBI Taxonomy" id="210409"/>
    <lineage>
        <taxon>Eukaryota</taxon>
        <taxon>Metazoa</taxon>
        <taxon>Ecdysozoa</taxon>
        <taxon>Arthropoda</taxon>
        <taxon>Crustacea</taxon>
        <taxon>Multicrustacea</taxon>
        <taxon>Malacostraca</taxon>
        <taxon>Eumalacostraca</taxon>
        <taxon>Eucarida</taxon>
        <taxon>Decapoda</taxon>
        <taxon>Pleocyemata</taxon>
        <taxon>Brachyura</taxon>
        <taxon>Eubrachyura</taxon>
        <taxon>Portunoidea</taxon>
        <taxon>Portunidae</taxon>
        <taxon>Portuninae</taxon>
        <taxon>Portunus</taxon>
    </lineage>
</organism>
<evidence type="ECO:0000313" key="3">
    <source>
        <dbReference type="Proteomes" id="UP000324222"/>
    </source>
</evidence>
<reference evidence="2 3" key="1">
    <citation type="submission" date="2019-05" db="EMBL/GenBank/DDBJ databases">
        <title>Another draft genome of Portunus trituberculatus and its Hox gene families provides insights of decapod evolution.</title>
        <authorList>
            <person name="Jeong J.-H."/>
            <person name="Song I."/>
            <person name="Kim S."/>
            <person name="Choi T."/>
            <person name="Kim D."/>
            <person name="Ryu S."/>
            <person name="Kim W."/>
        </authorList>
    </citation>
    <scope>NUCLEOTIDE SEQUENCE [LARGE SCALE GENOMIC DNA]</scope>
    <source>
        <tissue evidence="2">Muscle</tissue>
    </source>
</reference>
<accession>A0A5B7GVI0</accession>
<proteinExistence type="predicted"/>
<protein>
    <submittedName>
        <fullName evidence="2">Uncharacterized protein</fullName>
    </submittedName>
</protein>
<comment type="caution">
    <text evidence="2">The sequence shown here is derived from an EMBL/GenBank/DDBJ whole genome shotgun (WGS) entry which is preliminary data.</text>
</comment>
<sequence>MTATCTLTPALHPHHTLHISCILCPSLPCQTTLPSHLLYSYPCQATRILNSSQPTLTISPQLSPPRQATNSPALPRYPYPCPALPSQSQT</sequence>
<evidence type="ECO:0000313" key="2">
    <source>
        <dbReference type="EMBL" id="MPC61636.1"/>
    </source>
</evidence>
<evidence type="ECO:0000256" key="1">
    <source>
        <dbReference type="SAM" id="MobiDB-lite"/>
    </source>
</evidence>
<dbReference type="AlphaFoldDB" id="A0A5B7GVI0"/>
<feature type="compositionally biased region" description="Polar residues" evidence="1">
    <location>
        <begin position="55"/>
        <end position="72"/>
    </location>
</feature>
<dbReference type="Proteomes" id="UP000324222">
    <property type="component" value="Unassembled WGS sequence"/>
</dbReference>
<name>A0A5B7GVI0_PORTR</name>
<dbReference type="EMBL" id="VSRR010018732">
    <property type="protein sequence ID" value="MPC61636.1"/>
    <property type="molecule type" value="Genomic_DNA"/>
</dbReference>
<gene>
    <name evidence="2" type="ORF">E2C01_055709</name>
</gene>
<feature type="region of interest" description="Disordered" evidence="1">
    <location>
        <begin position="55"/>
        <end position="90"/>
    </location>
</feature>
<keyword evidence="3" id="KW-1185">Reference proteome</keyword>